<name>A0A0N4SZQ7_BRUPA</name>
<dbReference type="STRING" id="6280.A0A0N4SZQ7"/>
<evidence type="ECO:0000313" key="2">
    <source>
        <dbReference type="EMBL" id="VDN82477.1"/>
    </source>
</evidence>
<dbReference type="AlphaFoldDB" id="A0A0N4SZQ7"/>
<proteinExistence type="predicted"/>
<keyword evidence="3" id="KW-1185">Reference proteome</keyword>
<feature type="compositionally biased region" description="Low complexity" evidence="1">
    <location>
        <begin position="418"/>
        <end position="431"/>
    </location>
</feature>
<accession>A0A0N4SZQ7</accession>
<dbReference type="WBParaSite" id="BPAG_0000129001-mRNA-1">
    <property type="protein sequence ID" value="BPAG_0000129001-mRNA-1"/>
    <property type="gene ID" value="BPAG_0000129001"/>
</dbReference>
<evidence type="ECO:0000256" key="1">
    <source>
        <dbReference type="SAM" id="MobiDB-lite"/>
    </source>
</evidence>
<dbReference type="Proteomes" id="UP000278627">
    <property type="component" value="Unassembled WGS sequence"/>
</dbReference>
<feature type="region of interest" description="Disordered" evidence="1">
    <location>
        <begin position="411"/>
        <end position="431"/>
    </location>
</feature>
<protein>
    <submittedName>
        <fullName evidence="4">SH2 domain-containing protein</fullName>
    </submittedName>
</protein>
<reference evidence="4" key="1">
    <citation type="submission" date="2017-02" db="UniProtKB">
        <authorList>
            <consortium name="WormBaseParasite"/>
        </authorList>
    </citation>
    <scope>IDENTIFICATION</scope>
</reference>
<reference evidence="2 3" key="2">
    <citation type="submission" date="2018-11" db="EMBL/GenBank/DDBJ databases">
        <authorList>
            <consortium name="Pathogen Informatics"/>
        </authorList>
    </citation>
    <scope>NUCLEOTIDE SEQUENCE [LARGE SCALE GENOMIC DNA]</scope>
</reference>
<evidence type="ECO:0000313" key="4">
    <source>
        <dbReference type="WBParaSite" id="BPAG_0000129001-mRNA-1"/>
    </source>
</evidence>
<organism evidence="4">
    <name type="scientific">Brugia pahangi</name>
    <name type="common">Filarial nematode worm</name>
    <dbReference type="NCBI Taxonomy" id="6280"/>
    <lineage>
        <taxon>Eukaryota</taxon>
        <taxon>Metazoa</taxon>
        <taxon>Ecdysozoa</taxon>
        <taxon>Nematoda</taxon>
        <taxon>Chromadorea</taxon>
        <taxon>Rhabditida</taxon>
        <taxon>Spirurina</taxon>
        <taxon>Spiruromorpha</taxon>
        <taxon>Filarioidea</taxon>
        <taxon>Onchocercidae</taxon>
        <taxon>Brugia</taxon>
    </lineage>
</organism>
<gene>
    <name evidence="2" type="ORF">BPAG_LOCUS1291</name>
</gene>
<evidence type="ECO:0000313" key="3">
    <source>
        <dbReference type="Proteomes" id="UP000278627"/>
    </source>
</evidence>
<sequence>MYTQNEEQWKETDDLGCSEYRRRVTHEDICNCDTSLRSSTSQDLRKSTDYCPGYNDYATIHPSNLWFQNDLRGRSRQRCCQNSNNYCNFCDCYCRNQQRYRKSRSEAIHNRRKRWNASDSMHQHSDQFVKSSENLPTLSTKKSSNFQANNTINLDDNSIPITMTTTMTTMTTTTTPYYGPFLARKIRITPALIEKTRSFHECYSSERKYFNEIKTNDQCDNVIKHLSDVTTTNNKSAISDASPNIITKHTCSEFDEISLYATKNSNINNEMNSLSETNLSPLISIDKFEQITGRNTIMDENNYANGREALMEGLALLKYRMKEHEKRLILSHQNNEMKLYSKKNSEIREYLHEKMQQFAIKKIANYWYKKTFKKYEQMEKFSQKLHPLVSIDKQKIHTDIMKTKSKNVENTTSNAIIDNSTTDNDNNDNSNQSEFITEIRQVREKLRKISDNSTLITDNRNRTKNDITSINEESKIDAKELSPNSNEIFSSTYSAQQSIADNHSGIDKNFKQSKLAPTFHITGKTESKPQNTALPTAPTATAIITSNFDDESSKCKLSSMYNGRKYETITAEVYIRNPMNLKPTIINISTTDEKMKKPYWMVLNTYESPPGTIDRNNILRKTFDKATVQVGSNPLQMSDEKVEKMDCKLEETTNTSEIECSINSNINNIPEMKQKLSERNNAKISISFDSKLESKSDHIIKTEIDTTIQSQIITKCKYFSFCLTKL</sequence>
<dbReference type="EMBL" id="UZAD01000093">
    <property type="protein sequence ID" value="VDN82477.1"/>
    <property type="molecule type" value="Genomic_DNA"/>
</dbReference>